<dbReference type="EMBL" id="RAHH01000015">
    <property type="protein sequence ID" value="RJT43461.1"/>
    <property type="molecule type" value="Genomic_DNA"/>
</dbReference>
<comment type="similarity">
    <text evidence="2">Belongs to the fimbrial protein family.</text>
</comment>
<evidence type="ECO:0000259" key="6">
    <source>
        <dbReference type="Pfam" id="PF00419"/>
    </source>
</evidence>
<dbReference type="GO" id="GO:0043709">
    <property type="term" value="P:cell adhesion involved in single-species biofilm formation"/>
    <property type="evidence" value="ECO:0007669"/>
    <property type="project" value="TreeGrafter"/>
</dbReference>
<keyword evidence="4" id="KW-0281">Fimbrium</keyword>
<sequence>MKFLGLSLLALSASSLSPLAAFAADGDITFIGVVTASACTLNGFNGGTTTSGATMFLPSVTPSSFSSSGGGYAAMTDFTIDLKDCDITTMKNAQVTFSGSPDSVDNAILANNASSPASGVGVAILENNGTKLVDINGGDASDGQALSVGNTSLKFKVAYKANTATPAVTAGNVSAKSFVNVTYY</sequence>
<evidence type="ECO:0000256" key="4">
    <source>
        <dbReference type="ARBA" id="ARBA00023263"/>
    </source>
</evidence>
<dbReference type="Gene3D" id="2.60.40.1090">
    <property type="entry name" value="Fimbrial-type adhesion domain"/>
    <property type="match status" value="1"/>
</dbReference>
<comment type="subcellular location">
    <subcellularLocation>
        <location evidence="1">Fimbrium</location>
    </subcellularLocation>
</comment>
<accession>A0A419N828</accession>
<dbReference type="PANTHER" id="PTHR33420:SF3">
    <property type="entry name" value="FIMBRIAL SUBUNIT ELFA"/>
    <property type="match status" value="1"/>
</dbReference>
<dbReference type="PANTHER" id="PTHR33420">
    <property type="entry name" value="FIMBRIAL SUBUNIT ELFA-RELATED"/>
    <property type="match status" value="1"/>
</dbReference>
<comment type="caution">
    <text evidence="7">The sequence shown here is derived from an EMBL/GenBank/DDBJ whole genome shotgun (WGS) entry which is preliminary data.</text>
</comment>
<evidence type="ECO:0000256" key="5">
    <source>
        <dbReference type="SAM" id="SignalP"/>
    </source>
</evidence>
<reference evidence="7 8" key="1">
    <citation type="submission" date="2018-09" db="EMBL/GenBank/DDBJ databases">
        <authorList>
            <person name="Le Fleche-Mateos A."/>
        </authorList>
    </citation>
    <scope>NUCLEOTIDE SEQUENCE [LARGE SCALE GENOMIC DNA]</scope>
    <source>
        <strain evidence="7 8">DSM 27399</strain>
    </source>
</reference>
<dbReference type="SUPFAM" id="SSF49401">
    <property type="entry name" value="Bacterial adhesins"/>
    <property type="match status" value="1"/>
</dbReference>
<evidence type="ECO:0000256" key="3">
    <source>
        <dbReference type="ARBA" id="ARBA00022729"/>
    </source>
</evidence>
<dbReference type="GO" id="GO:0009289">
    <property type="term" value="C:pilus"/>
    <property type="evidence" value="ECO:0007669"/>
    <property type="project" value="UniProtKB-SubCell"/>
</dbReference>
<dbReference type="AlphaFoldDB" id="A0A419N828"/>
<feature type="domain" description="Fimbrial-type adhesion" evidence="6">
    <location>
        <begin position="31"/>
        <end position="183"/>
    </location>
</feature>
<evidence type="ECO:0000313" key="7">
    <source>
        <dbReference type="EMBL" id="RJT43461.1"/>
    </source>
</evidence>
<dbReference type="Pfam" id="PF00419">
    <property type="entry name" value="Fimbrial"/>
    <property type="match status" value="1"/>
</dbReference>
<keyword evidence="8" id="KW-1185">Reference proteome</keyword>
<dbReference type="InterPro" id="IPR050263">
    <property type="entry name" value="Bact_Fimbrial_Adh_Pro"/>
</dbReference>
<keyword evidence="3 5" id="KW-0732">Signal</keyword>
<name>A0A419N828_9GAMM</name>
<gene>
    <name evidence="7" type="ORF">D6C13_13925</name>
</gene>
<evidence type="ECO:0000256" key="2">
    <source>
        <dbReference type="ARBA" id="ARBA00006671"/>
    </source>
</evidence>
<dbReference type="Proteomes" id="UP000284908">
    <property type="component" value="Unassembled WGS sequence"/>
</dbReference>
<evidence type="ECO:0000256" key="1">
    <source>
        <dbReference type="ARBA" id="ARBA00004561"/>
    </source>
</evidence>
<evidence type="ECO:0000313" key="8">
    <source>
        <dbReference type="Proteomes" id="UP000284908"/>
    </source>
</evidence>
<proteinExistence type="inferred from homology"/>
<dbReference type="OrthoDB" id="6522787at2"/>
<dbReference type="InterPro" id="IPR008966">
    <property type="entry name" value="Adhesion_dom_sf"/>
</dbReference>
<dbReference type="InterPro" id="IPR036937">
    <property type="entry name" value="Adhesion_dom_fimbrial_sf"/>
</dbReference>
<feature type="signal peptide" evidence="5">
    <location>
        <begin position="1"/>
        <end position="23"/>
    </location>
</feature>
<feature type="chain" id="PRO_5019297574" evidence="5">
    <location>
        <begin position="24"/>
        <end position="184"/>
    </location>
</feature>
<dbReference type="InterPro" id="IPR000259">
    <property type="entry name" value="Adhesion_dom_fimbrial"/>
</dbReference>
<protein>
    <submittedName>
        <fullName evidence="7">Type 1 fimbrial protein</fullName>
    </submittedName>
</protein>
<organism evidence="7 8">
    <name type="scientific">Rahnella woolbedingensis</name>
    <dbReference type="NCBI Taxonomy" id="1510574"/>
    <lineage>
        <taxon>Bacteria</taxon>
        <taxon>Pseudomonadati</taxon>
        <taxon>Pseudomonadota</taxon>
        <taxon>Gammaproteobacteria</taxon>
        <taxon>Enterobacterales</taxon>
        <taxon>Yersiniaceae</taxon>
        <taxon>Rahnella</taxon>
    </lineage>
</organism>